<feature type="transmembrane region" description="Helical" evidence="2">
    <location>
        <begin position="68"/>
        <end position="90"/>
    </location>
</feature>
<name>A0AAQ3MWU2_VIGMU</name>
<protein>
    <submittedName>
        <fullName evidence="3">Uncharacterized protein</fullName>
    </submittedName>
</protein>
<keyword evidence="4" id="KW-1185">Reference proteome</keyword>
<evidence type="ECO:0000313" key="3">
    <source>
        <dbReference type="EMBL" id="WVY98467.1"/>
    </source>
</evidence>
<feature type="compositionally biased region" description="Basic and acidic residues" evidence="1">
    <location>
        <begin position="21"/>
        <end position="34"/>
    </location>
</feature>
<accession>A0AAQ3MWU2</accession>
<feature type="region of interest" description="Disordered" evidence="1">
    <location>
        <begin position="1"/>
        <end position="38"/>
    </location>
</feature>
<keyword evidence="2" id="KW-0472">Membrane</keyword>
<dbReference type="PANTHER" id="PTHR33373:SF28">
    <property type="entry name" value="OS07G0479600 PROTEIN"/>
    <property type="match status" value="1"/>
</dbReference>
<sequence>MMEFCAESSHSNGKQILKHSKPADEVKRSGEKAHRNSHSNVKKNFKQTSTFVNHALVYQLKSINYPDIPYSLLVAVLFMLVTRMVSAIAWHEDRRKWVGDRSQHPPRIAKDQIISWSTSYEELLSTNEPFAEPIPLPVSACTDHDRRGRPSMFSALTSASNPFICRNG</sequence>
<proteinExistence type="predicted"/>
<keyword evidence="2" id="KW-0812">Transmembrane</keyword>
<dbReference type="Proteomes" id="UP001374535">
    <property type="component" value="Chromosome 9"/>
</dbReference>
<evidence type="ECO:0000313" key="4">
    <source>
        <dbReference type="Proteomes" id="UP001374535"/>
    </source>
</evidence>
<keyword evidence="2" id="KW-1133">Transmembrane helix</keyword>
<organism evidence="3 4">
    <name type="scientific">Vigna mungo</name>
    <name type="common">Black gram</name>
    <name type="synonym">Phaseolus mungo</name>
    <dbReference type="NCBI Taxonomy" id="3915"/>
    <lineage>
        <taxon>Eukaryota</taxon>
        <taxon>Viridiplantae</taxon>
        <taxon>Streptophyta</taxon>
        <taxon>Embryophyta</taxon>
        <taxon>Tracheophyta</taxon>
        <taxon>Spermatophyta</taxon>
        <taxon>Magnoliopsida</taxon>
        <taxon>eudicotyledons</taxon>
        <taxon>Gunneridae</taxon>
        <taxon>Pentapetalae</taxon>
        <taxon>rosids</taxon>
        <taxon>fabids</taxon>
        <taxon>Fabales</taxon>
        <taxon>Fabaceae</taxon>
        <taxon>Papilionoideae</taxon>
        <taxon>50 kb inversion clade</taxon>
        <taxon>NPAAA clade</taxon>
        <taxon>indigoferoid/millettioid clade</taxon>
        <taxon>Phaseoleae</taxon>
        <taxon>Vigna</taxon>
    </lineage>
</organism>
<evidence type="ECO:0000256" key="1">
    <source>
        <dbReference type="SAM" id="MobiDB-lite"/>
    </source>
</evidence>
<evidence type="ECO:0000256" key="2">
    <source>
        <dbReference type="SAM" id="Phobius"/>
    </source>
</evidence>
<gene>
    <name evidence="3" type="ORF">V8G54_030618</name>
</gene>
<dbReference type="AlphaFoldDB" id="A0AAQ3MWU2"/>
<reference evidence="3 4" key="1">
    <citation type="journal article" date="2023" name="Life. Sci Alliance">
        <title>Evolutionary insights into 3D genome organization and epigenetic landscape of Vigna mungo.</title>
        <authorList>
            <person name="Junaid A."/>
            <person name="Singh B."/>
            <person name="Bhatia S."/>
        </authorList>
    </citation>
    <scope>NUCLEOTIDE SEQUENCE [LARGE SCALE GENOMIC DNA]</scope>
    <source>
        <strain evidence="3">Urdbean</strain>
    </source>
</reference>
<dbReference type="EMBL" id="CP144692">
    <property type="protein sequence ID" value="WVY98467.1"/>
    <property type="molecule type" value="Genomic_DNA"/>
</dbReference>
<dbReference type="PANTHER" id="PTHR33373">
    <property type="entry name" value="OS07G0479600 PROTEIN"/>
    <property type="match status" value="1"/>
</dbReference>